<gene>
    <name evidence="1" type="ORF">IHE45_14G127800</name>
</gene>
<proteinExistence type="predicted"/>
<dbReference type="Proteomes" id="UP000827976">
    <property type="component" value="Chromosome 14"/>
</dbReference>
<reference evidence="2" key="1">
    <citation type="journal article" date="2022" name="Nat. Commun.">
        <title>Chromosome evolution and the genetic basis of agronomically important traits in greater yam.</title>
        <authorList>
            <person name="Bredeson J.V."/>
            <person name="Lyons J.B."/>
            <person name="Oniyinde I.O."/>
            <person name="Okereke N.R."/>
            <person name="Kolade O."/>
            <person name="Nnabue I."/>
            <person name="Nwadili C.O."/>
            <person name="Hribova E."/>
            <person name="Parker M."/>
            <person name="Nwogha J."/>
            <person name="Shu S."/>
            <person name="Carlson J."/>
            <person name="Kariba R."/>
            <person name="Muthemba S."/>
            <person name="Knop K."/>
            <person name="Barton G.J."/>
            <person name="Sherwood A.V."/>
            <person name="Lopez-Montes A."/>
            <person name="Asiedu R."/>
            <person name="Jamnadass R."/>
            <person name="Muchugi A."/>
            <person name="Goodstein D."/>
            <person name="Egesi C.N."/>
            <person name="Featherston J."/>
            <person name="Asfaw A."/>
            <person name="Simpson G.G."/>
            <person name="Dolezel J."/>
            <person name="Hendre P.S."/>
            <person name="Van Deynze A."/>
            <person name="Kumar P.L."/>
            <person name="Obidiegwu J.E."/>
            <person name="Bhattacharjee R."/>
            <person name="Rokhsar D.S."/>
        </authorList>
    </citation>
    <scope>NUCLEOTIDE SEQUENCE [LARGE SCALE GENOMIC DNA]</scope>
    <source>
        <strain evidence="2">cv. TDa95/00328</strain>
    </source>
</reference>
<name>A0ACB7UUY1_DIOAL</name>
<protein>
    <submittedName>
        <fullName evidence="1">DHH phosphoesterases protein</fullName>
    </submittedName>
</protein>
<keyword evidence="2" id="KW-1185">Reference proteome</keyword>
<evidence type="ECO:0000313" key="2">
    <source>
        <dbReference type="Proteomes" id="UP000827976"/>
    </source>
</evidence>
<comment type="caution">
    <text evidence="1">The sequence shown here is derived from an EMBL/GenBank/DDBJ whole genome shotgun (WGS) entry which is preliminary data.</text>
</comment>
<organism evidence="1 2">
    <name type="scientific">Dioscorea alata</name>
    <name type="common">Purple yam</name>
    <dbReference type="NCBI Taxonomy" id="55571"/>
    <lineage>
        <taxon>Eukaryota</taxon>
        <taxon>Viridiplantae</taxon>
        <taxon>Streptophyta</taxon>
        <taxon>Embryophyta</taxon>
        <taxon>Tracheophyta</taxon>
        <taxon>Spermatophyta</taxon>
        <taxon>Magnoliopsida</taxon>
        <taxon>Liliopsida</taxon>
        <taxon>Dioscoreales</taxon>
        <taxon>Dioscoreaceae</taxon>
        <taxon>Dioscorea</taxon>
    </lineage>
</organism>
<evidence type="ECO:0000313" key="1">
    <source>
        <dbReference type="EMBL" id="KAH7664566.1"/>
    </source>
</evidence>
<dbReference type="EMBL" id="CM037024">
    <property type="protein sequence ID" value="KAH7664566.1"/>
    <property type="molecule type" value="Genomic_DNA"/>
</dbReference>
<sequence length="418" mass="46707">MFADTPLDLYEISHWKSKRGFLLISMIATSRFLLGNPTAFFASLRRPLAMNTVKKSAVLYHYPCPDGAFAALAAHLYFSSTSLPVLYFPNTVYDPIRVDSLPLDDIGDVYLLDFVGPPGFVAELSSKVDSVTVLDHHKTALEALHGNASLNKNVTKIIDMDRSGATIAFDFFREKICENAHGLKTGDLDASCEFDLVPNGKFEKVNRLFKFIEDGDLWRWKLPHSKAFSSGLKDLNIEYNVNWNPALFNQLLELDPELTISRGQESLSKKQRLIDEVLAQSYEIALACGEFGHCLAVDADSISNLRSELGNQLADKSLNLSLRAIGAVVYRVPELKNNQLLKISLRSLGSEDTTIISEVVISLTCLFSKIVFKLPIVLMSTCNMQKYGGGGHQNASSFMLSCEEYERWKMKMRKKHSS</sequence>
<accession>A0ACB7UUY1</accession>